<comment type="similarity">
    <text evidence="1">Belongs to the universal stress protein A family.</text>
</comment>
<dbReference type="PRINTS" id="PR01438">
    <property type="entry name" value="UNVRSLSTRESS"/>
</dbReference>
<name>A0A4R2KTC7_9GAMM</name>
<keyword evidence="2" id="KW-0547">Nucleotide-binding</keyword>
<dbReference type="SUPFAM" id="SSF52402">
    <property type="entry name" value="Adenine nucleotide alpha hydrolases-like"/>
    <property type="match status" value="1"/>
</dbReference>
<reference evidence="5 6" key="1">
    <citation type="submission" date="2019-03" db="EMBL/GenBank/DDBJ databases">
        <title>Genomic Encyclopedia of Type Strains, Phase IV (KMG-IV): sequencing the most valuable type-strain genomes for metagenomic binning, comparative biology and taxonomic classification.</title>
        <authorList>
            <person name="Goeker M."/>
        </authorList>
    </citation>
    <scope>NUCLEOTIDE SEQUENCE [LARGE SCALE GENOMIC DNA]</scope>
    <source>
        <strain evidence="5 6">DSM 25287</strain>
    </source>
</reference>
<evidence type="ECO:0000256" key="3">
    <source>
        <dbReference type="ARBA" id="ARBA00022840"/>
    </source>
</evidence>
<dbReference type="EMBL" id="SLWY01000035">
    <property type="protein sequence ID" value="TCO76017.1"/>
    <property type="molecule type" value="Genomic_DNA"/>
</dbReference>
<dbReference type="PANTHER" id="PTHR46268">
    <property type="entry name" value="STRESS RESPONSE PROTEIN NHAX"/>
    <property type="match status" value="1"/>
</dbReference>
<comment type="caution">
    <text evidence="5">The sequence shown here is derived from an EMBL/GenBank/DDBJ whole genome shotgun (WGS) entry which is preliminary data.</text>
</comment>
<dbReference type="Pfam" id="PF00582">
    <property type="entry name" value="Usp"/>
    <property type="match status" value="1"/>
</dbReference>
<dbReference type="PANTHER" id="PTHR46268:SF27">
    <property type="entry name" value="UNIVERSAL STRESS PROTEIN RV2623"/>
    <property type="match status" value="1"/>
</dbReference>
<dbReference type="OrthoDB" id="5877096at2"/>
<dbReference type="Gene3D" id="3.40.50.620">
    <property type="entry name" value="HUPs"/>
    <property type="match status" value="1"/>
</dbReference>
<feature type="domain" description="UspA" evidence="4">
    <location>
        <begin position="3"/>
        <end position="149"/>
    </location>
</feature>
<dbReference type="Proteomes" id="UP000295765">
    <property type="component" value="Unassembled WGS sequence"/>
</dbReference>
<dbReference type="AlphaFoldDB" id="A0A4R2KTC7"/>
<evidence type="ECO:0000313" key="5">
    <source>
        <dbReference type="EMBL" id="TCO76017.1"/>
    </source>
</evidence>
<evidence type="ECO:0000259" key="4">
    <source>
        <dbReference type="Pfam" id="PF00582"/>
    </source>
</evidence>
<gene>
    <name evidence="5" type="ORF">EV699_1355</name>
</gene>
<dbReference type="RefSeq" id="WP_132545795.1">
    <property type="nucleotide sequence ID" value="NZ_SLWY01000035.1"/>
</dbReference>
<sequence length="150" mass="16045">MKMIKRILLATDLGKRSGEVLAQGGDLATQLGAELHVVLVVAHLGDYVNEILHVVSHESDAEALERVVPELEERIASACVDAGIASQVQTQRVLYGPHPHELILAHAEEVQAELILLGSHGQSAIAEMVVGSVAHKVVIHARTPVMLVPI</sequence>
<organism evidence="5 6">
    <name type="scientific">Plasticicumulans lactativorans</name>
    <dbReference type="NCBI Taxonomy" id="1133106"/>
    <lineage>
        <taxon>Bacteria</taxon>
        <taxon>Pseudomonadati</taxon>
        <taxon>Pseudomonadota</taxon>
        <taxon>Gammaproteobacteria</taxon>
        <taxon>Candidatus Competibacteraceae</taxon>
        <taxon>Plasticicumulans</taxon>
    </lineage>
</organism>
<accession>A0A4R2KTC7</accession>
<keyword evidence="6" id="KW-1185">Reference proteome</keyword>
<dbReference type="CDD" id="cd00293">
    <property type="entry name" value="USP-like"/>
    <property type="match status" value="1"/>
</dbReference>
<dbReference type="InterPro" id="IPR006015">
    <property type="entry name" value="Universal_stress_UspA"/>
</dbReference>
<dbReference type="InterPro" id="IPR014729">
    <property type="entry name" value="Rossmann-like_a/b/a_fold"/>
</dbReference>
<evidence type="ECO:0000313" key="6">
    <source>
        <dbReference type="Proteomes" id="UP000295765"/>
    </source>
</evidence>
<keyword evidence="3" id="KW-0067">ATP-binding</keyword>
<proteinExistence type="inferred from homology"/>
<protein>
    <submittedName>
        <fullName evidence="5">Nucleotide-binding universal stress UspA family protein</fullName>
    </submittedName>
</protein>
<dbReference type="InterPro" id="IPR006016">
    <property type="entry name" value="UspA"/>
</dbReference>
<dbReference type="GO" id="GO:0005524">
    <property type="term" value="F:ATP binding"/>
    <property type="evidence" value="ECO:0007669"/>
    <property type="project" value="UniProtKB-KW"/>
</dbReference>
<evidence type="ECO:0000256" key="1">
    <source>
        <dbReference type="ARBA" id="ARBA00008791"/>
    </source>
</evidence>
<evidence type="ECO:0000256" key="2">
    <source>
        <dbReference type="ARBA" id="ARBA00022741"/>
    </source>
</evidence>